<keyword evidence="3" id="KW-1185">Reference proteome</keyword>
<evidence type="ECO:0000259" key="1">
    <source>
        <dbReference type="Pfam" id="PF04480"/>
    </source>
</evidence>
<keyword evidence="2" id="KW-0540">Nuclease</keyword>
<protein>
    <submittedName>
        <fullName evidence="2">Very-short-patch-repair endonuclease</fullName>
    </submittedName>
</protein>
<keyword evidence="2" id="KW-0378">Hydrolase</keyword>
<keyword evidence="2" id="KW-0255">Endonuclease</keyword>
<proteinExistence type="predicted"/>
<dbReference type="GO" id="GO:0004519">
    <property type="term" value="F:endonuclease activity"/>
    <property type="evidence" value="ECO:0007669"/>
    <property type="project" value="UniProtKB-KW"/>
</dbReference>
<dbReference type="SUPFAM" id="SSF52980">
    <property type="entry name" value="Restriction endonuclease-like"/>
    <property type="match status" value="1"/>
</dbReference>
<reference evidence="2 3" key="1">
    <citation type="submission" date="2019-06" db="EMBL/GenBank/DDBJ databases">
        <title>Sequencing the genomes of 1000 actinobacteria strains.</title>
        <authorList>
            <person name="Klenk H.-P."/>
        </authorList>
    </citation>
    <scope>NUCLEOTIDE SEQUENCE [LARGE SCALE GENOMIC DNA]</scope>
    <source>
        <strain evidence="2 3">DSM 8251</strain>
    </source>
</reference>
<sequence length="272" mass="31576">MILTRECEEDDKRRLLRWCRWGLLKRVMRGLYVAPEPRVELLVRAVARMYPDAIFVGETAAWLNGQIKRVPKIITAAHVGRSRTFAGIRMIRSRVPDDLWVERHGLRRMTGSAAAVEVVPQRGAELIDDLMRFSRDNRRLLAHLGAVLRSRPWRSGNVQRRVVVERTSTFPWSAAERVLHELLDEAGIKGWSANTEMMIDGQMIVPDVTFKRSRLILEADGYAFHADRISFQRDRARQNQLVLEGWRILRFTWEDLTERPDEVVRQVLSALT</sequence>
<accession>A0A542ZDJ3</accession>
<organism evidence="2 3">
    <name type="scientific">Propioniferax innocua</name>
    <dbReference type="NCBI Taxonomy" id="1753"/>
    <lineage>
        <taxon>Bacteria</taxon>
        <taxon>Bacillati</taxon>
        <taxon>Actinomycetota</taxon>
        <taxon>Actinomycetes</taxon>
        <taxon>Propionibacteriales</taxon>
        <taxon>Propionibacteriaceae</taxon>
        <taxon>Propioniferax</taxon>
    </lineage>
</organism>
<dbReference type="Proteomes" id="UP000316196">
    <property type="component" value="Unassembled WGS sequence"/>
</dbReference>
<evidence type="ECO:0000313" key="3">
    <source>
        <dbReference type="Proteomes" id="UP000316196"/>
    </source>
</evidence>
<dbReference type="InterPro" id="IPR011335">
    <property type="entry name" value="Restrct_endonuc-II-like"/>
</dbReference>
<feature type="domain" description="DUF559" evidence="1">
    <location>
        <begin position="173"/>
        <end position="271"/>
    </location>
</feature>
<dbReference type="Pfam" id="PF04480">
    <property type="entry name" value="DUF559"/>
    <property type="match status" value="1"/>
</dbReference>
<dbReference type="InterPro" id="IPR007569">
    <property type="entry name" value="DUF559"/>
</dbReference>
<name>A0A542ZDJ3_9ACTN</name>
<gene>
    <name evidence="2" type="ORF">FB460_2275</name>
</gene>
<comment type="caution">
    <text evidence="2">The sequence shown here is derived from an EMBL/GenBank/DDBJ whole genome shotgun (WGS) entry which is preliminary data.</text>
</comment>
<evidence type="ECO:0000313" key="2">
    <source>
        <dbReference type="EMBL" id="TQL58413.1"/>
    </source>
</evidence>
<dbReference type="Gene3D" id="3.40.960.10">
    <property type="entry name" value="VSR Endonuclease"/>
    <property type="match status" value="1"/>
</dbReference>
<dbReference type="EMBL" id="VFOR01000002">
    <property type="protein sequence ID" value="TQL58413.1"/>
    <property type="molecule type" value="Genomic_DNA"/>
</dbReference>
<dbReference type="AlphaFoldDB" id="A0A542ZDJ3"/>